<proteinExistence type="predicted"/>
<dbReference type="AlphaFoldDB" id="A0AAD7Y3W9"/>
<sequence>MARHCPVFQHEDWEKRYQYWILMRRVIDNLQPTIGYYGEQGQAIEYSDGMRRMDEQQTIGSSSSIMESQMIRAVYIPPRRLQNAIIADAINRRIWMRVCDQTYQQSVGIQDYLSFIEVALTQPEFQCLLCNEKLMMNINKEYRDGLTIPLVRVDSYHCMRCDYNFCKECIDVNTDYDTRHCCCPHCMTLDSLKTNDTLMHVFKAAHIHP</sequence>
<name>A0AAD7Y3W9_9FUNG</name>
<gene>
    <name evidence="1" type="ORF">O0I10_000544</name>
</gene>
<dbReference type="GeneID" id="83207966"/>
<reference evidence="1 2" key="1">
    <citation type="submission" date="2023-03" db="EMBL/GenBank/DDBJ databases">
        <title>Genome sequence of Lichtheimia ornata CBS 291.66.</title>
        <authorList>
            <person name="Mohabir J.T."/>
            <person name="Shea T.P."/>
            <person name="Kurbessoian T."/>
            <person name="Berby B."/>
            <person name="Fontaine J."/>
            <person name="Livny J."/>
            <person name="Gnirke A."/>
            <person name="Stajich J.E."/>
            <person name="Cuomo C.A."/>
        </authorList>
    </citation>
    <scope>NUCLEOTIDE SEQUENCE [LARGE SCALE GENOMIC DNA]</scope>
    <source>
        <strain evidence="1">CBS 291.66</strain>
    </source>
</reference>
<dbReference type="Proteomes" id="UP001234581">
    <property type="component" value="Unassembled WGS sequence"/>
</dbReference>
<comment type="caution">
    <text evidence="1">The sequence shown here is derived from an EMBL/GenBank/DDBJ whole genome shotgun (WGS) entry which is preliminary data.</text>
</comment>
<keyword evidence="2" id="KW-1185">Reference proteome</keyword>
<evidence type="ECO:0000313" key="1">
    <source>
        <dbReference type="EMBL" id="KAJ8663305.1"/>
    </source>
</evidence>
<dbReference type="EMBL" id="JARTCD010000002">
    <property type="protein sequence ID" value="KAJ8663305.1"/>
    <property type="molecule type" value="Genomic_DNA"/>
</dbReference>
<evidence type="ECO:0000313" key="2">
    <source>
        <dbReference type="Proteomes" id="UP001234581"/>
    </source>
</evidence>
<organism evidence="1 2">
    <name type="scientific">Lichtheimia ornata</name>
    <dbReference type="NCBI Taxonomy" id="688661"/>
    <lineage>
        <taxon>Eukaryota</taxon>
        <taxon>Fungi</taxon>
        <taxon>Fungi incertae sedis</taxon>
        <taxon>Mucoromycota</taxon>
        <taxon>Mucoromycotina</taxon>
        <taxon>Mucoromycetes</taxon>
        <taxon>Mucorales</taxon>
        <taxon>Lichtheimiaceae</taxon>
        <taxon>Lichtheimia</taxon>
    </lineage>
</organism>
<accession>A0AAD7Y3W9</accession>
<dbReference type="RefSeq" id="XP_058348217.1">
    <property type="nucleotide sequence ID" value="XM_058480653.1"/>
</dbReference>
<protein>
    <submittedName>
        <fullName evidence="1">Uncharacterized protein</fullName>
    </submittedName>
</protein>